<dbReference type="PANTHER" id="PTHR30290">
    <property type="entry name" value="PERIPLASMIC BINDING COMPONENT OF ABC TRANSPORTER"/>
    <property type="match status" value="1"/>
</dbReference>
<dbReference type="SUPFAM" id="SSF53850">
    <property type="entry name" value="Periplasmic binding protein-like II"/>
    <property type="match status" value="1"/>
</dbReference>
<evidence type="ECO:0000313" key="3">
    <source>
        <dbReference type="Proteomes" id="UP001059836"/>
    </source>
</evidence>
<proteinExistence type="predicted"/>
<name>A0ABX6IJB9_9ACTN</name>
<dbReference type="PROSITE" id="PS51257">
    <property type="entry name" value="PROKAR_LIPOPROTEIN"/>
    <property type="match status" value="1"/>
</dbReference>
<dbReference type="Pfam" id="PF00496">
    <property type="entry name" value="SBP_bac_5"/>
    <property type="match status" value="1"/>
</dbReference>
<dbReference type="EMBL" id="CP045809">
    <property type="protein sequence ID" value="QHN35216.1"/>
    <property type="molecule type" value="Genomic_DNA"/>
</dbReference>
<dbReference type="InterPro" id="IPR039424">
    <property type="entry name" value="SBP_5"/>
</dbReference>
<dbReference type="Gene3D" id="3.90.76.10">
    <property type="entry name" value="Dipeptide-binding Protein, Domain 1"/>
    <property type="match status" value="1"/>
</dbReference>
<gene>
    <name evidence="2" type="ORF">GII31_10280</name>
</gene>
<dbReference type="InterPro" id="IPR000914">
    <property type="entry name" value="SBP_5_dom"/>
</dbReference>
<evidence type="ECO:0000259" key="1">
    <source>
        <dbReference type="Pfam" id="PF00496"/>
    </source>
</evidence>
<sequence length="573" mass="59717">MTERPGRTAVRLLALMVGLVTGAGLVTGCSGEDRPPTIDYIVDAGLTTYNANTVAGNADGSLMALTRVLPGFSLLGDRGQVMPDRDVGTVTVTEQAPLTLRYAFAPEAAFSDGTPLDCDDLLLAWAAMSGRFPGFTPATTAGYRDIRRVDCAAGAKAATVVFAAGRVYRDWLSLFGAGTLLPAHVVARKAGVADIVGAIRGNNTAAVRKLATAWNTGFTIPDGDLDPADFPASGPYRVATADTDEGLVLVPNDTWWADAPTATRIAIRGARHDLAALVSGDFDVADVAAGIVIGEIADLTSTAAPAADNPTSGSSLSVDELVLAQRGVFADPRVRQAFALCVPRPAIAKQFGGGSPMWNLRTLLPSHSFAAQLNDQVGLRYSRPDIIRSRALLDDASASGVPGIGSGGNRLTVRIGYRTPHARDKALVALIANECRKAGITVADVGTDTLSPSALGRRADALLISSGAGFAASGAASPIRDAYRLRTGDPLNLGGADDPQVSQAVDRLGVVTSATGQLEAFRTIETGAWSSILSIPLVVTARVYRSGERVRHVVPGHGRNGTGWNMDRWVLTE</sequence>
<feature type="domain" description="Solute-binding protein family 5" evidence="1">
    <location>
        <begin position="99"/>
        <end position="442"/>
    </location>
</feature>
<protein>
    <submittedName>
        <fullName evidence="2">ABC transporter substrate-binding protein</fullName>
    </submittedName>
</protein>
<dbReference type="PANTHER" id="PTHR30290:SF65">
    <property type="entry name" value="MONOACYL PHOSPHATIDYLINOSITOL TETRAMANNOSIDE-BINDING PROTEIN LPQW-RELATED"/>
    <property type="match status" value="1"/>
</dbReference>
<dbReference type="RefSeq" id="WP_213249233.1">
    <property type="nucleotide sequence ID" value="NZ_CP045806.1"/>
</dbReference>
<dbReference type="Gene3D" id="3.10.105.10">
    <property type="entry name" value="Dipeptide-binding Protein, Domain 3"/>
    <property type="match status" value="1"/>
</dbReference>
<evidence type="ECO:0000313" key="2">
    <source>
        <dbReference type="EMBL" id="QHN35216.1"/>
    </source>
</evidence>
<dbReference type="Proteomes" id="UP001059836">
    <property type="component" value="Chromosome"/>
</dbReference>
<organism evidence="2 3">
    <name type="scientific">Gordonia pseudamarae</name>
    <dbReference type="NCBI Taxonomy" id="2831662"/>
    <lineage>
        <taxon>Bacteria</taxon>
        <taxon>Bacillati</taxon>
        <taxon>Actinomycetota</taxon>
        <taxon>Actinomycetes</taxon>
        <taxon>Mycobacteriales</taxon>
        <taxon>Gordoniaceae</taxon>
        <taxon>Gordonia</taxon>
    </lineage>
</organism>
<accession>A0ABX6IJB9</accession>
<keyword evidence="3" id="KW-1185">Reference proteome</keyword>
<dbReference type="Gene3D" id="3.40.190.10">
    <property type="entry name" value="Periplasmic binding protein-like II"/>
    <property type="match status" value="1"/>
</dbReference>
<reference evidence="2" key="1">
    <citation type="journal article" date="2021" name="Nat. Microbiol.">
        <title>Cocultivation of an ultrasmall environmental parasitic bacterium with lytic ability against bacteria associated with wastewater foams.</title>
        <authorList>
            <person name="Batinovic S."/>
            <person name="Rose J.J.A."/>
            <person name="Ratcliffe J."/>
            <person name="Seviour R.J."/>
            <person name="Petrovski S."/>
        </authorList>
    </citation>
    <scope>NUCLEOTIDE SEQUENCE</scope>
    <source>
        <strain evidence="2">CON9</strain>
    </source>
</reference>